<dbReference type="GO" id="GO:0016020">
    <property type="term" value="C:membrane"/>
    <property type="evidence" value="ECO:0007669"/>
    <property type="project" value="UniProtKB-SubCell"/>
</dbReference>
<name>A0A1E3QKE4_9ASCO</name>
<evidence type="ECO:0000256" key="1">
    <source>
        <dbReference type="ARBA" id="ARBA00004167"/>
    </source>
</evidence>
<evidence type="ECO:0000313" key="6">
    <source>
        <dbReference type="EMBL" id="ODQ78120.1"/>
    </source>
</evidence>
<dbReference type="EMBL" id="KV454437">
    <property type="protein sequence ID" value="ODQ78120.1"/>
    <property type="molecule type" value="Genomic_DNA"/>
</dbReference>
<accession>A0A1E3QKE4</accession>
<feature type="transmembrane region" description="Helical" evidence="5">
    <location>
        <begin position="20"/>
        <end position="38"/>
    </location>
</feature>
<organism evidence="6 7">
    <name type="scientific">Babjeviella inositovora NRRL Y-12698</name>
    <dbReference type="NCBI Taxonomy" id="984486"/>
    <lineage>
        <taxon>Eukaryota</taxon>
        <taxon>Fungi</taxon>
        <taxon>Dikarya</taxon>
        <taxon>Ascomycota</taxon>
        <taxon>Saccharomycotina</taxon>
        <taxon>Pichiomycetes</taxon>
        <taxon>Serinales incertae sedis</taxon>
        <taxon>Babjeviella</taxon>
    </lineage>
</organism>
<evidence type="ECO:0000256" key="2">
    <source>
        <dbReference type="ARBA" id="ARBA00022692"/>
    </source>
</evidence>
<dbReference type="RefSeq" id="XP_018983448.1">
    <property type="nucleotide sequence ID" value="XM_019129736.1"/>
</dbReference>
<evidence type="ECO:0000256" key="3">
    <source>
        <dbReference type="ARBA" id="ARBA00022989"/>
    </source>
</evidence>
<dbReference type="InterPro" id="IPR029208">
    <property type="entry name" value="COX14"/>
</dbReference>
<keyword evidence="4 5" id="KW-0472">Membrane</keyword>
<dbReference type="GeneID" id="30147589"/>
<evidence type="ECO:0000256" key="4">
    <source>
        <dbReference type="ARBA" id="ARBA00023136"/>
    </source>
</evidence>
<keyword evidence="2 5" id="KW-0812">Transmembrane</keyword>
<dbReference type="OrthoDB" id="4083952at2759"/>
<protein>
    <submittedName>
        <fullName evidence="6">Uncharacterized protein</fullName>
    </submittedName>
</protein>
<proteinExistence type="predicted"/>
<dbReference type="Pfam" id="PF14880">
    <property type="entry name" value="COX14"/>
    <property type="match status" value="1"/>
</dbReference>
<comment type="subcellular location">
    <subcellularLocation>
        <location evidence="1">Membrane</location>
        <topology evidence="1">Single-pass membrane protein</topology>
    </subcellularLocation>
</comment>
<evidence type="ECO:0000313" key="7">
    <source>
        <dbReference type="Proteomes" id="UP000094336"/>
    </source>
</evidence>
<evidence type="ECO:0000256" key="5">
    <source>
        <dbReference type="SAM" id="Phobius"/>
    </source>
</evidence>
<reference evidence="7" key="1">
    <citation type="submission" date="2016-05" db="EMBL/GenBank/DDBJ databases">
        <title>Comparative genomics of biotechnologically important yeasts.</title>
        <authorList>
            <consortium name="DOE Joint Genome Institute"/>
            <person name="Riley R."/>
            <person name="Haridas S."/>
            <person name="Wolfe K.H."/>
            <person name="Lopes M.R."/>
            <person name="Hittinger C.T."/>
            <person name="Goker M."/>
            <person name="Salamov A."/>
            <person name="Wisecaver J."/>
            <person name="Long T.M."/>
            <person name="Aerts A.L."/>
            <person name="Barry K."/>
            <person name="Choi C."/>
            <person name="Clum A."/>
            <person name="Coughlan A.Y."/>
            <person name="Deshpande S."/>
            <person name="Douglass A.P."/>
            <person name="Hanson S.J."/>
            <person name="Klenk H.-P."/>
            <person name="Labutti K."/>
            <person name="Lapidus A."/>
            <person name="Lindquist E."/>
            <person name="Lipzen A."/>
            <person name="Meier-Kolthoff J.P."/>
            <person name="Ohm R.A."/>
            <person name="Otillar R.P."/>
            <person name="Pangilinan J."/>
            <person name="Peng Y."/>
            <person name="Rokas A."/>
            <person name="Rosa C.A."/>
            <person name="Scheuner C."/>
            <person name="Sibirny A.A."/>
            <person name="Slot J.C."/>
            <person name="Stielow J.B."/>
            <person name="Sun H."/>
            <person name="Kurtzman C.P."/>
            <person name="Blackwell M."/>
            <person name="Grigoriev I.V."/>
            <person name="Jeffries T.W."/>
        </authorList>
    </citation>
    <scope>NUCLEOTIDE SEQUENCE [LARGE SCALE GENOMIC DNA]</scope>
    <source>
        <strain evidence="7">NRRL Y-12698</strain>
    </source>
</reference>
<gene>
    <name evidence="6" type="ORF">BABINDRAFT_163136</name>
</gene>
<keyword evidence="3 5" id="KW-1133">Transmembrane helix</keyword>
<dbReference type="AlphaFoldDB" id="A0A1E3QKE4"/>
<sequence length="76" mass="8474">MSAYPWYTRVLDLAHRATVTVLAGGTVYMLGGLGYILWANNDPVKYESAIPSQQQLEQLKESSIPKNFDDALAEKK</sequence>
<dbReference type="Proteomes" id="UP000094336">
    <property type="component" value="Unassembled WGS sequence"/>
</dbReference>
<keyword evidence="7" id="KW-1185">Reference proteome</keyword>